<dbReference type="Gene3D" id="1.25.10.10">
    <property type="entry name" value="Leucine-rich Repeat Variant"/>
    <property type="match status" value="3"/>
</dbReference>
<accession>A0A5N5G7F3</accession>
<dbReference type="SUPFAM" id="SSF48371">
    <property type="entry name" value="ARM repeat"/>
    <property type="match status" value="3"/>
</dbReference>
<dbReference type="PANTHER" id="PTHR17695">
    <property type="entry name" value="SMALL SUBUNIT PROCESSOME COMPONENT 20 HOMOLOG"/>
    <property type="match status" value="1"/>
</dbReference>
<proteinExistence type="predicted"/>
<dbReference type="InterPro" id="IPR057525">
    <property type="entry name" value="UTP20_C"/>
</dbReference>
<dbReference type="GO" id="GO:0032040">
    <property type="term" value="C:small-subunit processome"/>
    <property type="evidence" value="ECO:0007669"/>
    <property type="project" value="TreeGrafter"/>
</dbReference>
<reference evidence="5" key="2">
    <citation type="submission" date="2019-10" db="EMBL/GenBank/DDBJ databases">
        <title>A de novo genome assembly of a pear dwarfing rootstock.</title>
        <authorList>
            <person name="Wang F."/>
            <person name="Wang J."/>
            <person name="Li S."/>
            <person name="Zhang Y."/>
            <person name="Fang M."/>
            <person name="Ma L."/>
            <person name="Zhao Y."/>
            <person name="Jiang S."/>
        </authorList>
    </citation>
    <scope>NUCLEOTIDE SEQUENCE [LARGE SCALE GENOMIC DNA]</scope>
</reference>
<evidence type="ECO:0000259" key="2">
    <source>
        <dbReference type="Pfam" id="PF20416"/>
    </source>
</evidence>
<dbReference type="InterPro" id="IPR011989">
    <property type="entry name" value="ARM-like"/>
</dbReference>
<evidence type="ECO:0000313" key="4">
    <source>
        <dbReference type="EMBL" id="KAB2611349.1"/>
    </source>
</evidence>
<gene>
    <name evidence="4" type="ORF">D8674_019381</name>
</gene>
<dbReference type="EMBL" id="SMOL01000487">
    <property type="protein sequence ID" value="KAB2611349.1"/>
    <property type="molecule type" value="Genomic_DNA"/>
</dbReference>
<dbReference type="Pfam" id="PF20416">
    <property type="entry name" value="UTP20"/>
    <property type="match status" value="1"/>
</dbReference>
<dbReference type="InterPro" id="IPR011430">
    <property type="entry name" value="UTP20_N"/>
</dbReference>
<reference evidence="4 5" key="1">
    <citation type="submission" date="2019-09" db="EMBL/GenBank/DDBJ databases">
        <authorList>
            <person name="Ou C."/>
        </authorList>
    </citation>
    <scope>NUCLEOTIDE SEQUENCE [LARGE SCALE GENOMIC DNA]</scope>
    <source>
        <strain evidence="4">S2</strain>
        <tissue evidence="4">Leaf</tissue>
    </source>
</reference>
<dbReference type="InterPro" id="IPR052575">
    <property type="entry name" value="SSU_processome_comp_20"/>
</dbReference>
<dbReference type="InterPro" id="IPR016024">
    <property type="entry name" value="ARM-type_fold"/>
</dbReference>
<feature type="domain" description="U3 small nucleolar RNA-associated protein 20 C-terminal" evidence="3">
    <location>
        <begin position="2591"/>
        <end position="2659"/>
    </location>
</feature>
<keyword evidence="5" id="KW-1185">Reference proteome</keyword>
<dbReference type="InterPro" id="IPR046523">
    <property type="entry name" value="UTP20_dom"/>
</dbReference>
<dbReference type="Proteomes" id="UP000327157">
    <property type="component" value="Chromosome 17"/>
</dbReference>
<feature type="domain" description="U3 small nucleolar RNA-associated protein 20" evidence="2">
    <location>
        <begin position="1761"/>
        <end position="1976"/>
    </location>
</feature>
<evidence type="ECO:0000313" key="5">
    <source>
        <dbReference type="Proteomes" id="UP000327157"/>
    </source>
</evidence>
<protein>
    <submittedName>
        <fullName evidence="4">U3 small nucleolar RNA-associated protein 20-like</fullName>
    </submittedName>
</protein>
<comment type="caution">
    <text evidence="4">The sequence shown here is derived from an EMBL/GenBank/DDBJ whole genome shotgun (WGS) entry which is preliminary data.</text>
</comment>
<feature type="domain" description="U3 small nucleolar RNA-associated protein 20 N-terminal" evidence="1">
    <location>
        <begin position="895"/>
        <end position="1511"/>
    </location>
</feature>
<dbReference type="Pfam" id="PF07539">
    <property type="entry name" value="UTP20_N"/>
    <property type="match status" value="1"/>
</dbReference>
<organism evidence="4 5">
    <name type="scientific">Pyrus ussuriensis x Pyrus communis</name>
    <dbReference type="NCBI Taxonomy" id="2448454"/>
    <lineage>
        <taxon>Eukaryota</taxon>
        <taxon>Viridiplantae</taxon>
        <taxon>Streptophyta</taxon>
        <taxon>Embryophyta</taxon>
        <taxon>Tracheophyta</taxon>
        <taxon>Spermatophyta</taxon>
        <taxon>Magnoliopsida</taxon>
        <taxon>eudicotyledons</taxon>
        <taxon>Gunneridae</taxon>
        <taxon>Pentapetalae</taxon>
        <taxon>rosids</taxon>
        <taxon>fabids</taxon>
        <taxon>Rosales</taxon>
        <taxon>Rosaceae</taxon>
        <taxon>Amygdaloideae</taxon>
        <taxon>Maleae</taxon>
        <taxon>Pyrus</taxon>
    </lineage>
</organism>
<dbReference type="GO" id="GO:0030686">
    <property type="term" value="C:90S preribosome"/>
    <property type="evidence" value="ECO:0007669"/>
    <property type="project" value="TreeGrafter"/>
</dbReference>
<dbReference type="PANTHER" id="PTHR17695:SF11">
    <property type="entry name" value="SMALL SUBUNIT PROCESSOME COMPONENT 20 HOMOLOG"/>
    <property type="match status" value="1"/>
</dbReference>
<reference evidence="4 5" key="3">
    <citation type="submission" date="2019-11" db="EMBL/GenBank/DDBJ databases">
        <title>A de novo genome assembly of a pear dwarfing rootstock.</title>
        <authorList>
            <person name="Wang F."/>
            <person name="Wang J."/>
            <person name="Li S."/>
            <person name="Zhang Y."/>
            <person name="Fang M."/>
            <person name="Ma L."/>
            <person name="Zhao Y."/>
            <person name="Jiang S."/>
        </authorList>
    </citation>
    <scope>NUCLEOTIDE SEQUENCE [LARGE SCALE GENOMIC DNA]</scope>
    <source>
        <strain evidence="4">S2</strain>
        <tissue evidence="4">Leaf</tissue>
    </source>
</reference>
<name>A0A5N5G7F3_9ROSA</name>
<evidence type="ECO:0000259" key="1">
    <source>
        <dbReference type="Pfam" id="PF07539"/>
    </source>
</evidence>
<dbReference type="Pfam" id="PF23099">
    <property type="entry name" value="UTP20_C"/>
    <property type="match status" value="1"/>
</dbReference>
<sequence>MATLSQAQAVKSLNKSPGRRRFVFKNFSERLDDVEIDVFRSLDKVKSEPHEGSTFFRDCLIEWRELNTAEDFISFYEQMTPLVQTLPLILLHKETIISELVSRLQIDARLSLEPILTLIAALSRDLLEDFIPFLPRIADSLVSLLESGTDREPEIIEQIFTSWSSIMMYLQKYLVQKIKHILKVTVKLRYYPKYHIQKFMAEAVSFLLRNAPFEQLKEGVRKIMFEVVKKSTDTRKEGVSKLLYFVMRGTSSRFHSRAERVLHFLMDDLILCIGEQFNEGSETVLEVLKSALESLCVDLDSKELNLMFNCLYREITDSVINGGVERLSRLLSLLVSTVQVKNGQRVSDYQQMIEIVGLVMPKGIPMTEESSSDVVDKLLELMLCILRGLHNLSDMSTISSCSLQWAPVFDLKNPSLLGFVRELLKEDVCIVNIFRANILRAMNDLIETSQEDVIYLLLTFCEKQQTEIQSLTFLDETPERVSRIQDFLRGTINNWVGVLKGIGNGDSSSTIILEVDLALLWGTINCFPQVVESENDLSLLKDLINAYDQILMIEADNVAGFPKHTWESLIGATLNSYYKMIRGKKSELDETSRFLHLGKRHKSCAQVLVAVADFLDSVYGSMMEGDTESRTYHPELKADMAVEALDIFADNLCQSDREIRASTLRILCHFETLNCNTFTEDYPVAKKMRTEVSPTCHVDKHSLNVLALLLSIESTPLSISTSRKVTLLISRIQMALSAGRIAEAYLPLVLNGMIGIFHNRFSYLWNPASECLAVLISQNIGLVWENFVSYFEQCQSRFQASFDQIDKVNSRTTNKSIGLLGHFDLCVNSTSTSTPSAAVLSSLLQSLQRIPTLIESKSRQILPLFLKFVGYSCEDFRSCSIGSFNASVCRGKEWKGVLKEWLNLLKLMHNLKSFYQNQFLKDVLQIRLLDENDDEIQTKVLDCLFIWKDDFLLPYCQQLKNLASFHNLREELTTWSLSRESNLIEEHHRAYLVPIVIRLLMPKVRKLKKHANQKHSGVNHRKSVLGFISQVDVEELPLFFALLVKPLQIVPMGSDGAANWFWTLPNVSLAEFQASHFLKYFTVSSISALSWKKRSGFLHVIEDIIGVFDILRVGPFLDFLMGCVARLLESCSLSIEVAKAKEAGKAKGSSLENNLDVNRTLLGKDSAVETNVSISPALGQLRDLRSLCLKIISFVLNKYEDHDFSSEFWDLFFVSVKPLIDRFKQEGSSGQKPSSLFSCFLALSRSQKLVPLLCREQKLVPDILSILTVTSTSEAIVSCVLKFVDNLLTLDHEWGDEDSAVKGVILPNLEALIDNLHCLFQSNNAAKRKLYKHPGETEKRIFQFLPKYIEHALPARKFLDILLPVLANGAQNSDFCFEAVQVIRDMVPILGNAITNKILNAVSPLLTSTDLDKRVFICDLLEAVARADPSVQFVAKLLQDLNATSVTELGSLDYDKVVNAYEKISVDIFYTVPEDHALVILSHCVYDMSSEELILRHSAYNSLRSFVEFAALILGQVDHCEMPDKMSASDDHCWTRACIQRITNKFLLKHMGNALKRGTSVRKEWVDLLRQMVKNLPEVANLGSLKDLCDDDAEIDFFNNIVHLQKHRRARALTRFRNVISTSYMPEGITKKVFVPLFFNMLLEEHEGKGEHVKNMCIEALASISSHMEWNSYYSLLMRCFNEMNKNPNKEKLLLRLICSILDKFHFSDAKDSLDNDSNTGTTDTGSTILRKCSNSVSINEIQTCLQKVVLPKIQKLLSDSEKVNANISLATLRVLRLLPGDVMDSQLPSIVHRVSNFLKNRLESIRDEARSALAACLKELGLEYLHFIVKVLRATLKRGYELHVLGYTLNFILSKFLVTPISGKLDYCLEDLLCIVTNDVLGDVAEEKDVEKIASKMKETKKQKSFETLKLISQSITFKSHALKLLSPVTAQFEKHLTPKTKTKLESMLTHIGAGIECNPTVDQTDLFIFVHGLIEDGIKEENGQSENLFITWVNGRRRNFMSGKDISSGGVSGGKSVCSHLISVFALGIFLKRIKNVKLGKADEQMLSMLDPFVLLLGKCLKSKYEDVVSASLRCLTRLVRLPLPAIESQADSIKAALFGIAGSTGNTGGSQMESCLRLLTELLRGTKVTLSSDQLHLLIQLPLFVDLESNPSFVALSLLKAIVNRRLVVPEIYDLVTRVANLMVTSQVEPIRHKCSKILLQFLLEYRLSTKLTDLFCPLVICLANDQDNEVRSLAGVAIKCLIGYISSHSFRSILEYSLSWYLGGKQQLWSAAAQVLGLLVEVMDKEFQKHVNKLLPVEDMEKEFLKHINRILAATKSILLSAIDRVTDEQLDFSNETSIPLWKEAYYSLVMLEKMLHQFRSLCFDRDLEDIWAAICELLLHPHMWLRCISSRLVALYFDAAKAASKDDGKPLGIYYLIRPSRLFMIAASLCCQMKTQLNDDAASNLITENLAFSVCHVHSLIGQTECADPHQFWSNLEQHEQAHFLRAFELLDARKGRSMFLSLTSGICDPNDESASKNIRYLLVSNLLKKMGKTALQMEAIQMKIVFDSFQKVSSYLSEEDCRLYAYEILLPLYKVCEGFSGRVIHENTKQLAQEVTDSIRKKLGTQKFVLVYGDIRKNLKAKRDKRKNEEKRMAVVDPMRNAKRKLRIAEKHRLQEIQSKKPNDALAQDLITDFPVSKKVEGPLQAEASFTENMLKVKQLVHSQSTASQLQQIQSKKPNDALAQDLIIGFPDFATFFPLKHPHQPNSSTNLGHII</sequence>
<evidence type="ECO:0000259" key="3">
    <source>
        <dbReference type="Pfam" id="PF23099"/>
    </source>
</evidence>
<dbReference type="OrthoDB" id="360653at2759"/>